<feature type="region of interest" description="Disordered" evidence="1">
    <location>
        <begin position="242"/>
        <end position="337"/>
    </location>
</feature>
<dbReference type="Proteomes" id="UP001549921">
    <property type="component" value="Unassembled WGS sequence"/>
</dbReference>
<accession>A0ABD0SH07</accession>
<evidence type="ECO:0000256" key="1">
    <source>
        <dbReference type="SAM" id="MobiDB-lite"/>
    </source>
</evidence>
<reference evidence="2 3" key="1">
    <citation type="submission" date="2024-06" db="EMBL/GenBank/DDBJ databases">
        <title>A chromosome-level genome assembly of beet webworm, Loxostege sticticalis.</title>
        <authorList>
            <person name="Zhang Y."/>
        </authorList>
    </citation>
    <scope>NUCLEOTIDE SEQUENCE [LARGE SCALE GENOMIC DNA]</scope>
    <source>
        <strain evidence="2">AQ028</strain>
        <tissue evidence="2">Male pupae</tissue>
    </source>
</reference>
<name>A0ABD0SH07_LOXSC</name>
<feature type="compositionally biased region" description="Basic and acidic residues" evidence="1">
    <location>
        <begin position="191"/>
        <end position="213"/>
    </location>
</feature>
<evidence type="ECO:0000313" key="3">
    <source>
        <dbReference type="Proteomes" id="UP001549921"/>
    </source>
</evidence>
<comment type="caution">
    <text evidence="2">The sequence shown here is derived from an EMBL/GenBank/DDBJ whole genome shotgun (WGS) entry which is preliminary data.</text>
</comment>
<feature type="compositionally biased region" description="Basic and acidic residues" evidence="1">
    <location>
        <begin position="322"/>
        <end position="337"/>
    </location>
</feature>
<feature type="region of interest" description="Disordered" evidence="1">
    <location>
        <begin position="1"/>
        <end position="23"/>
    </location>
</feature>
<feature type="region of interest" description="Disordered" evidence="1">
    <location>
        <begin position="190"/>
        <end position="224"/>
    </location>
</feature>
<feature type="compositionally biased region" description="Polar residues" evidence="1">
    <location>
        <begin position="1"/>
        <end position="10"/>
    </location>
</feature>
<feature type="compositionally biased region" description="Basic and acidic residues" evidence="1">
    <location>
        <begin position="286"/>
        <end position="311"/>
    </location>
</feature>
<evidence type="ECO:0000313" key="2">
    <source>
        <dbReference type="EMBL" id="KAL0819131.1"/>
    </source>
</evidence>
<dbReference type="AlphaFoldDB" id="A0ABD0SH07"/>
<proteinExistence type="predicted"/>
<sequence length="419" mass="47992">MGTKSPTTSVKSREMIGGDAFSQRREVFDKHDTVFLPLPSPTMPVYKDVEPIVTSNHGKTTTNFKRNTAGYSSMRESKTDERYFDFRPRKYSDNFTSELNQSDDVDYRHSMLDRTRRLSKMRREFLTSNLHEPEDKQFSRSGTRASLPTGKVSAMKYKIESPNLYKFPFAEPYATPPPVRRVIVNLGSTEIDGKENGGKDIEGKENEDPEIRPKHQSLTDSPTKIDHQKLFEQLVKRYSPQRKPIDWTLPPTKPRVIGSVPKSTSSTEDTINKSEKSEEKADDEVFEKKENNTDEVQKEEEPKPAEIKPHVEVILNGSESPAVKESEPNHVKERDSKVSLTELAEKNDRVPELSIIQRQMSKESTNNKKHLDQPDISIPELINKMTAEGEKLESDVKGTKKVKRKRSFLDKLLGRKKDK</sequence>
<feature type="compositionally biased region" description="Basic and acidic residues" evidence="1">
    <location>
        <begin position="11"/>
        <end position="23"/>
    </location>
</feature>
<protein>
    <submittedName>
        <fullName evidence="2">Uncharacterized protein</fullName>
    </submittedName>
</protein>
<dbReference type="EMBL" id="JBEDNZ010000021">
    <property type="protein sequence ID" value="KAL0819131.1"/>
    <property type="molecule type" value="Genomic_DNA"/>
</dbReference>
<organism evidence="2 3">
    <name type="scientific">Loxostege sticticalis</name>
    <name type="common">Beet webworm moth</name>
    <dbReference type="NCBI Taxonomy" id="481309"/>
    <lineage>
        <taxon>Eukaryota</taxon>
        <taxon>Metazoa</taxon>
        <taxon>Ecdysozoa</taxon>
        <taxon>Arthropoda</taxon>
        <taxon>Hexapoda</taxon>
        <taxon>Insecta</taxon>
        <taxon>Pterygota</taxon>
        <taxon>Neoptera</taxon>
        <taxon>Endopterygota</taxon>
        <taxon>Lepidoptera</taxon>
        <taxon>Glossata</taxon>
        <taxon>Ditrysia</taxon>
        <taxon>Pyraloidea</taxon>
        <taxon>Crambidae</taxon>
        <taxon>Pyraustinae</taxon>
        <taxon>Loxostege</taxon>
    </lineage>
</organism>
<gene>
    <name evidence="2" type="ORF">ABMA28_008391</name>
</gene>
<feature type="compositionally biased region" description="Basic and acidic residues" evidence="1">
    <location>
        <begin position="270"/>
        <end position="279"/>
    </location>
</feature>
<feature type="region of interest" description="Disordered" evidence="1">
    <location>
        <begin position="359"/>
        <end position="379"/>
    </location>
</feature>